<dbReference type="InterPro" id="IPR021731">
    <property type="entry name" value="AMIN_dom"/>
</dbReference>
<dbReference type="Gene3D" id="2.60.40.3500">
    <property type="match status" value="1"/>
</dbReference>
<comment type="caution">
    <text evidence="6">The sequence shown here is derived from an EMBL/GenBank/DDBJ whole genome shotgun (WGS) entry which is preliminary data.</text>
</comment>
<dbReference type="Proteomes" id="UP000239772">
    <property type="component" value="Unassembled WGS sequence"/>
</dbReference>
<feature type="domain" description="MurNAc-LAA" evidence="5">
    <location>
        <begin position="251"/>
        <end position="406"/>
    </location>
</feature>
<dbReference type="EMBL" id="PVZS01000006">
    <property type="protein sequence ID" value="PSC05792.1"/>
    <property type="molecule type" value="Genomic_DNA"/>
</dbReference>
<dbReference type="GO" id="GO:0008745">
    <property type="term" value="F:N-acetylmuramoyl-L-alanine amidase activity"/>
    <property type="evidence" value="ECO:0007669"/>
    <property type="project" value="UniProtKB-EC"/>
</dbReference>
<name>A0A2T1HVV9_9HYPH</name>
<keyword evidence="7" id="KW-1185">Reference proteome</keyword>
<accession>A0A2T1HVV9</accession>
<dbReference type="Pfam" id="PF11741">
    <property type="entry name" value="AMIN"/>
    <property type="match status" value="1"/>
</dbReference>
<sequence>MAGSRRAVWIWTAAAVALGLACAGARAAEAEAAPDSQPAAAPVAARPLPVAIDAQVSGDGSSTRLSLTTSEPVEPSVKVLEKPDRLVLDLPEVNFQIPAEASRRTKGLVKSFRYGLIGPGRSRVVIELAAPALPGQVANESAANGAANSLVLDIKRADREAFAKAAAADRAPAAEPSVASRRAPGDKRPVVVLDPGHGGIDTGAIGLNHVIEKDVVLAFTRELKGKLEKNGRYRVVITRDDDSFISLRDRVRVAQENGASLFVSIHADTVRASPEVRGLTVYTNSDKASDAEAAQLAESENKSDSVAGVETEASAEEVAGILGDLTRRETRTYSHLFARTLVGKMTAAAKLNKNPQRSAGFWVLRVPDVPSVLIELGYLSSKSDVELLVADAWRDKATDSIATAINAFLAPRLAQQGASSKP</sequence>
<dbReference type="InterPro" id="IPR050695">
    <property type="entry name" value="N-acetylmuramoyl_amidase_3"/>
</dbReference>
<dbReference type="PANTHER" id="PTHR30404">
    <property type="entry name" value="N-ACETYLMURAMOYL-L-ALANINE AMIDASE"/>
    <property type="match status" value="1"/>
</dbReference>
<dbReference type="Gene3D" id="3.40.630.40">
    <property type="entry name" value="Zn-dependent exopeptidases"/>
    <property type="match status" value="1"/>
</dbReference>
<dbReference type="GO" id="GO:0030288">
    <property type="term" value="C:outer membrane-bounded periplasmic space"/>
    <property type="evidence" value="ECO:0007669"/>
    <property type="project" value="TreeGrafter"/>
</dbReference>
<comment type="catalytic activity">
    <reaction evidence="1">
        <text>Hydrolyzes the link between N-acetylmuramoyl residues and L-amino acid residues in certain cell-wall glycopeptides.</text>
        <dbReference type="EC" id="3.5.1.28"/>
    </reaction>
</comment>
<dbReference type="RefSeq" id="WP_106336035.1">
    <property type="nucleotide sequence ID" value="NZ_PVZS01000006.1"/>
</dbReference>
<keyword evidence="3" id="KW-0378">Hydrolase</keyword>
<evidence type="ECO:0000256" key="4">
    <source>
        <dbReference type="SAM" id="SignalP"/>
    </source>
</evidence>
<dbReference type="SUPFAM" id="SSF53187">
    <property type="entry name" value="Zn-dependent exopeptidases"/>
    <property type="match status" value="1"/>
</dbReference>
<dbReference type="OrthoDB" id="9806267at2"/>
<dbReference type="CDD" id="cd02696">
    <property type="entry name" value="MurNAc-LAA"/>
    <property type="match status" value="1"/>
</dbReference>
<evidence type="ECO:0000256" key="3">
    <source>
        <dbReference type="ARBA" id="ARBA00022801"/>
    </source>
</evidence>
<dbReference type="GO" id="GO:0009253">
    <property type="term" value="P:peptidoglycan catabolic process"/>
    <property type="evidence" value="ECO:0007669"/>
    <property type="project" value="InterPro"/>
</dbReference>
<evidence type="ECO:0000313" key="6">
    <source>
        <dbReference type="EMBL" id="PSC05792.1"/>
    </source>
</evidence>
<dbReference type="AlphaFoldDB" id="A0A2T1HVV9"/>
<dbReference type="SMART" id="SM00646">
    <property type="entry name" value="Ami_3"/>
    <property type="match status" value="1"/>
</dbReference>
<feature type="chain" id="PRO_5015480512" description="N-acetylmuramoyl-L-alanine amidase" evidence="4">
    <location>
        <begin position="28"/>
        <end position="422"/>
    </location>
</feature>
<dbReference type="EC" id="3.5.1.28" evidence="2"/>
<dbReference type="InterPro" id="IPR002508">
    <property type="entry name" value="MurNAc-LAA_cat"/>
</dbReference>
<gene>
    <name evidence="6" type="ORF">SLNSH_07385</name>
</gene>
<keyword evidence="4" id="KW-0732">Signal</keyword>
<organism evidence="6 7">
    <name type="scientific">Alsobacter soli</name>
    <dbReference type="NCBI Taxonomy" id="2109933"/>
    <lineage>
        <taxon>Bacteria</taxon>
        <taxon>Pseudomonadati</taxon>
        <taxon>Pseudomonadota</taxon>
        <taxon>Alphaproteobacteria</taxon>
        <taxon>Hyphomicrobiales</taxon>
        <taxon>Alsobacteraceae</taxon>
        <taxon>Alsobacter</taxon>
    </lineage>
</organism>
<reference evidence="7" key="1">
    <citation type="submission" date="2018-03" db="EMBL/GenBank/DDBJ databases">
        <authorList>
            <person name="Sun L."/>
            <person name="Liu H."/>
            <person name="Chen W."/>
            <person name="Huang K."/>
            <person name="Liu W."/>
            <person name="Gao X."/>
        </authorList>
    </citation>
    <scope>NUCLEOTIDE SEQUENCE [LARGE SCALE GENOMIC DNA]</scope>
    <source>
        <strain evidence="7">SH9</strain>
    </source>
</reference>
<dbReference type="PANTHER" id="PTHR30404:SF0">
    <property type="entry name" value="N-ACETYLMURAMOYL-L-ALANINE AMIDASE AMIC"/>
    <property type="match status" value="1"/>
</dbReference>
<dbReference type="PROSITE" id="PS51257">
    <property type="entry name" value="PROKAR_LIPOPROTEIN"/>
    <property type="match status" value="1"/>
</dbReference>
<evidence type="ECO:0000259" key="5">
    <source>
        <dbReference type="SMART" id="SM00646"/>
    </source>
</evidence>
<evidence type="ECO:0000313" key="7">
    <source>
        <dbReference type="Proteomes" id="UP000239772"/>
    </source>
</evidence>
<evidence type="ECO:0000256" key="1">
    <source>
        <dbReference type="ARBA" id="ARBA00001561"/>
    </source>
</evidence>
<proteinExistence type="predicted"/>
<evidence type="ECO:0000256" key="2">
    <source>
        <dbReference type="ARBA" id="ARBA00011901"/>
    </source>
</evidence>
<feature type="signal peptide" evidence="4">
    <location>
        <begin position="1"/>
        <end position="27"/>
    </location>
</feature>
<dbReference type="Pfam" id="PF01520">
    <property type="entry name" value="Amidase_3"/>
    <property type="match status" value="1"/>
</dbReference>
<protein>
    <recommendedName>
        <fullName evidence="2">N-acetylmuramoyl-L-alanine amidase</fullName>
        <ecNumber evidence="2">3.5.1.28</ecNumber>
    </recommendedName>
</protein>